<reference evidence="2" key="3">
    <citation type="journal article" date="2017" name="Nature">
        <title>Genome sequence of the progenitor of the wheat D genome Aegilops tauschii.</title>
        <authorList>
            <person name="Luo M.C."/>
            <person name="Gu Y.Q."/>
            <person name="Puiu D."/>
            <person name="Wang H."/>
            <person name="Twardziok S.O."/>
            <person name="Deal K.R."/>
            <person name="Huo N."/>
            <person name="Zhu T."/>
            <person name="Wang L."/>
            <person name="Wang Y."/>
            <person name="McGuire P.E."/>
            <person name="Liu S."/>
            <person name="Long H."/>
            <person name="Ramasamy R.K."/>
            <person name="Rodriguez J.C."/>
            <person name="Van S.L."/>
            <person name="Yuan L."/>
            <person name="Wang Z."/>
            <person name="Xia Z."/>
            <person name="Xiao L."/>
            <person name="Anderson O.D."/>
            <person name="Ouyang S."/>
            <person name="Liang Y."/>
            <person name="Zimin A.V."/>
            <person name="Pertea G."/>
            <person name="Qi P."/>
            <person name="Bennetzen J.L."/>
            <person name="Dai X."/>
            <person name="Dawson M.W."/>
            <person name="Muller H.G."/>
            <person name="Kugler K."/>
            <person name="Rivarola-Duarte L."/>
            <person name="Spannagl M."/>
            <person name="Mayer K.F.X."/>
            <person name="Lu F.H."/>
            <person name="Bevan M.W."/>
            <person name="Leroy P."/>
            <person name="Li P."/>
            <person name="You F.M."/>
            <person name="Sun Q."/>
            <person name="Liu Z."/>
            <person name="Lyons E."/>
            <person name="Wicker T."/>
            <person name="Salzberg S.L."/>
            <person name="Devos K.M."/>
            <person name="Dvorak J."/>
        </authorList>
    </citation>
    <scope>NUCLEOTIDE SEQUENCE [LARGE SCALE GENOMIC DNA]</scope>
    <source>
        <strain evidence="2">cv. AL8/78</strain>
    </source>
</reference>
<reference evidence="3" key="1">
    <citation type="journal article" date="2014" name="Science">
        <title>Ancient hybridizations among the ancestral genomes of bread wheat.</title>
        <authorList>
            <consortium name="International Wheat Genome Sequencing Consortium,"/>
            <person name="Marcussen T."/>
            <person name="Sandve S.R."/>
            <person name="Heier L."/>
            <person name="Spannagl M."/>
            <person name="Pfeifer M."/>
            <person name="Jakobsen K.S."/>
            <person name="Wulff B.B."/>
            <person name="Steuernagel B."/>
            <person name="Mayer K.F."/>
            <person name="Olsen O.A."/>
        </authorList>
    </citation>
    <scope>NUCLEOTIDE SEQUENCE [LARGE SCALE GENOMIC DNA]</scope>
    <source>
        <strain evidence="3">cv. AL8/78</strain>
    </source>
</reference>
<dbReference type="AlphaFoldDB" id="A0A453K7T6"/>
<reference evidence="3" key="2">
    <citation type="journal article" date="2017" name="Nat. Plants">
        <title>The Aegilops tauschii genome reveals multiple impacts of transposons.</title>
        <authorList>
            <person name="Zhao G."/>
            <person name="Zou C."/>
            <person name="Li K."/>
            <person name="Wang K."/>
            <person name="Li T."/>
            <person name="Gao L."/>
            <person name="Zhang X."/>
            <person name="Wang H."/>
            <person name="Yang Z."/>
            <person name="Liu X."/>
            <person name="Jiang W."/>
            <person name="Mao L."/>
            <person name="Kong X."/>
            <person name="Jiao Y."/>
            <person name="Jia J."/>
        </authorList>
    </citation>
    <scope>NUCLEOTIDE SEQUENCE [LARGE SCALE GENOMIC DNA]</scope>
    <source>
        <strain evidence="3">cv. AL8/78</strain>
    </source>
</reference>
<reference evidence="2" key="5">
    <citation type="journal article" date="2021" name="G3 (Bethesda)">
        <title>Aegilops tauschii genome assembly Aet v5.0 features greater sequence contiguity and improved annotation.</title>
        <authorList>
            <person name="Wang L."/>
            <person name="Zhu T."/>
            <person name="Rodriguez J.C."/>
            <person name="Deal K.R."/>
            <person name="Dubcovsky J."/>
            <person name="McGuire P.E."/>
            <person name="Lux T."/>
            <person name="Spannagl M."/>
            <person name="Mayer K.F.X."/>
            <person name="Baldrich P."/>
            <person name="Meyers B.C."/>
            <person name="Huo N."/>
            <person name="Gu Y.Q."/>
            <person name="Zhou H."/>
            <person name="Devos K.M."/>
            <person name="Bennetzen J.L."/>
            <person name="Unver T."/>
            <person name="Budak H."/>
            <person name="Gulick P.J."/>
            <person name="Galiba G."/>
            <person name="Kalapos B."/>
            <person name="Nelson D.R."/>
            <person name="Li P."/>
            <person name="You F.M."/>
            <person name="Luo M.C."/>
            <person name="Dvorak J."/>
        </authorList>
    </citation>
    <scope>NUCLEOTIDE SEQUENCE [LARGE SCALE GENOMIC DNA]</scope>
    <source>
        <strain evidence="2">cv. AL8/78</strain>
    </source>
</reference>
<dbReference type="Gramene" id="AET5Gv20330000.20">
    <property type="protein sequence ID" value="AET5Gv20330000.20"/>
    <property type="gene ID" value="AET5Gv20330000"/>
</dbReference>
<dbReference type="EnsemblPlants" id="AET5Gv20330000.20">
    <property type="protein sequence ID" value="AET5Gv20330000.20"/>
    <property type="gene ID" value="AET5Gv20330000"/>
</dbReference>
<sequence length="93" mass="10914">MPPSMYKSPCYTLYLFHLQFFFRVLFFVTGSLLLPRCKKVPKSSVHTILNVHIVDNICAVLNFWKQASVQEKWASQFIHMQTPVTKRISNPIR</sequence>
<keyword evidence="1" id="KW-1133">Transmembrane helix</keyword>
<dbReference type="EnsemblPlants" id="AET5Gv20330000.2">
    <property type="protein sequence ID" value="AET5Gv20330000.2"/>
    <property type="gene ID" value="AET5Gv20330000"/>
</dbReference>
<feature type="transmembrane region" description="Helical" evidence="1">
    <location>
        <begin position="12"/>
        <end position="34"/>
    </location>
</feature>
<organism evidence="2 3">
    <name type="scientific">Aegilops tauschii subsp. strangulata</name>
    <name type="common">Goatgrass</name>
    <dbReference type="NCBI Taxonomy" id="200361"/>
    <lineage>
        <taxon>Eukaryota</taxon>
        <taxon>Viridiplantae</taxon>
        <taxon>Streptophyta</taxon>
        <taxon>Embryophyta</taxon>
        <taxon>Tracheophyta</taxon>
        <taxon>Spermatophyta</taxon>
        <taxon>Magnoliopsida</taxon>
        <taxon>Liliopsida</taxon>
        <taxon>Poales</taxon>
        <taxon>Poaceae</taxon>
        <taxon>BOP clade</taxon>
        <taxon>Pooideae</taxon>
        <taxon>Triticodae</taxon>
        <taxon>Triticeae</taxon>
        <taxon>Triticinae</taxon>
        <taxon>Aegilops</taxon>
    </lineage>
</organism>
<dbReference type="Gramene" id="AET5Gv20330000.1">
    <property type="protein sequence ID" value="AET5Gv20330000.1"/>
    <property type="gene ID" value="AET5Gv20330000"/>
</dbReference>
<dbReference type="Gramene" id="AET5Gv20330000.22">
    <property type="protein sequence ID" value="AET5Gv20330000.22"/>
    <property type="gene ID" value="AET5Gv20330000"/>
</dbReference>
<evidence type="ECO:0000313" key="3">
    <source>
        <dbReference type="Proteomes" id="UP000015105"/>
    </source>
</evidence>
<proteinExistence type="predicted"/>
<dbReference type="EnsemblPlants" id="AET5Gv20330000.6">
    <property type="protein sequence ID" value="AET5Gv20330000.6"/>
    <property type="gene ID" value="AET5Gv20330000"/>
</dbReference>
<name>A0A453K7T6_AEGTS</name>
<evidence type="ECO:0000313" key="2">
    <source>
        <dbReference type="EnsemblPlants" id="AET5Gv20330000.2"/>
    </source>
</evidence>
<keyword evidence="1" id="KW-0812">Transmembrane</keyword>
<evidence type="ECO:0000256" key="1">
    <source>
        <dbReference type="SAM" id="Phobius"/>
    </source>
</evidence>
<dbReference type="Gramene" id="AET5Gv20330000.6">
    <property type="protein sequence ID" value="AET5Gv20330000.6"/>
    <property type="gene ID" value="AET5Gv20330000"/>
</dbReference>
<protein>
    <submittedName>
        <fullName evidence="2">Uncharacterized protein</fullName>
    </submittedName>
</protein>
<dbReference type="EnsemblPlants" id="AET5Gv20330000.22">
    <property type="protein sequence ID" value="AET5Gv20330000.22"/>
    <property type="gene ID" value="AET5Gv20330000"/>
</dbReference>
<dbReference type="EnsemblPlants" id="AET5Gv20330000.1">
    <property type="protein sequence ID" value="AET5Gv20330000.1"/>
    <property type="gene ID" value="AET5Gv20330000"/>
</dbReference>
<dbReference type="Proteomes" id="UP000015105">
    <property type="component" value="Chromosome 5D"/>
</dbReference>
<reference evidence="2" key="4">
    <citation type="submission" date="2019-03" db="UniProtKB">
        <authorList>
            <consortium name="EnsemblPlants"/>
        </authorList>
    </citation>
    <scope>IDENTIFICATION</scope>
</reference>
<dbReference type="EnsemblPlants" id="AET5Gv20330000.5">
    <property type="protein sequence ID" value="AET5Gv20330000.5"/>
    <property type="gene ID" value="AET5Gv20330000"/>
</dbReference>
<keyword evidence="1" id="KW-0472">Membrane</keyword>
<dbReference type="Gramene" id="AET5Gv20330000.5">
    <property type="protein sequence ID" value="AET5Gv20330000.5"/>
    <property type="gene ID" value="AET5Gv20330000"/>
</dbReference>
<dbReference type="Gramene" id="AET5Gv20330000.2">
    <property type="protein sequence ID" value="AET5Gv20330000.2"/>
    <property type="gene ID" value="AET5Gv20330000"/>
</dbReference>
<keyword evidence="3" id="KW-1185">Reference proteome</keyword>
<accession>A0A453K7T6</accession>